<name>A0A7W6GAN4_9HYPH</name>
<reference evidence="13 14" key="1">
    <citation type="submission" date="2020-08" db="EMBL/GenBank/DDBJ databases">
        <title>Genomic Encyclopedia of Type Strains, Phase IV (KMG-IV): sequencing the most valuable type-strain genomes for metagenomic binning, comparative biology and taxonomic classification.</title>
        <authorList>
            <person name="Goeker M."/>
        </authorList>
    </citation>
    <scope>NUCLEOTIDE SEQUENCE [LARGE SCALE GENOMIC DNA]</scope>
    <source>
        <strain evidence="13 14">DSM 26575</strain>
    </source>
</reference>
<dbReference type="InterPro" id="IPR001709">
    <property type="entry name" value="Flavoprot_Pyr_Nucl_cyt_Rdtase"/>
</dbReference>
<keyword evidence="8" id="KW-0411">Iron-sulfur</keyword>
<keyword evidence="14" id="KW-1185">Reference proteome</keyword>
<dbReference type="SUPFAM" id="SSF52343">
    <property type="entry name" value="Ferredoxin reductase-like, C-terminal NADP-linked domain"/>
    <property type="match status" value="1"/>
</dbReference>
<feature type="domain" description="FAD-binding FR-type" evidence="12">
    <location>
        <begin position="22"/>
        <end position="125"/>
    </location>
</feature>
<dbReference type="InterPro" id="IPR012675">
    <property type="entry name" value="Beta-grasp_dom_sf"/>
</dbReference>
<feature type="domain" description="2Fe-2S ferredoxin-type" evidence="11">
    <location>
        <begin position="279"/>
        <end position="363"/>
    </location>
</feature>
<dbReference type="PROSITE" id="PS00197">
    <property type="entry name" value="2FE2S_FER_1"/>
    <property type="match status" value="1"/>
</dbReference>
<protein>
    <submittedName>
        <fullName evidence="13">Ferredoxin-NADP reductase</fullName>
    </submittedName>
</protein>
<dbReference type="Gene3D" id="3.40.50.80">
    <property type="entry name" value="Nucleotide-binding domain of ferredoxin-NADP reductase (FNR) module"/>
    <property type="match status" value="1"/>
</dbReference>
<dbReference type="SUPFAM" id="SSF63380">
    <property type="entry name" value="Riboflavin synthase domain-like"/>
    <property type="match status" value="1"/>
</dbReference>
<dbReference type="Pfam" id="PF00111">
    <property type="entry name" value="Fer2"/>
    <property type="match status" value="1"/>
</dbReference>
<dbReference type="EMBL" id="JACIDW010000001">
    <property type="protein sequence ID" value="MBB3962801.1"/>
    <property type="molecule type" value="Genomic_DNA"/>
</dbReference>
<dbReference type="PANTHER" id="PTHR47354">
    <property type="entry name" value="NADH OXIDOREDUCTASE HCR"/>
    <property type="match status" value="1"/>
</dbReference>
<evidence type="ECO:0000256" key="4">
    <source>
        <dbReference type="ARBA" id="ARBA00022723"/>
    </source>
</evidence>
<gene>
    <name evidence="13" type="ORF">GGQ67_000419</name>
</gene>
<dbReference type="GO" id="GO:0051537">
    <property type="term" value="F:2 iron, 2 sulfur cluster binding"/>
    <property type="evidence" value="ECO:0007669"/>
    <property type="project" value="UniProtKB-KW"/>
</dbReference>
<evidence type="ECO:0000259" key="11">
    <source>
        <dbReference type="PROSITE" id="PS51085"/>
    </source>
</evidence>
<accession>A0A7W6GAN4</accession>
<dbReference type="InterPro" id="IPR050415">
    <property type="entry name" value="MRET"/>
</dbReference>
<proteinExistence type="inferred from homology"/>
<dbReference type="InterPro" id="IPR001433">
    <property type="entry name" value="OxRdtase_FAD/NAD-bd"/>
</dbReference>
<dbReference type="GO" id="GO:0046872">
    <property type="term" value="F:metal ion binding"/>
    <property type="evidence" value="ECO:0007669"/>
    <property type="project" value="UniProtKB-KW"/>
</dbReference>
<dbReference type="PANTHER" id="PTHR47354:SF6">
    <property type="entry name" value="NADH OXIDOREDUCTASE HCR"/>
    <property type="match status" value="1"/>
</dbReference>
<dbReference type="Proteomes" id="UP000582090">
    <property type="component" value="Unassembled WGS sequence"/>
</dbReference>
<evidence type="ECO:0000256" key="9">
    <source>
        <dbReference type="ARBA" id="ARBA00034078"/>
    </source>
</evidence>
<dbReference type="Pfam" id="PF00175">
    <property type="entry name" value="NAD_binding_1"/>
    <property type="match status" value="1"/>
</dbReference>
<evidence type="ECO:0000259" key="12">
    <source>
        <dbReference type="PROSITE" id="PS51384"/>
    </source>
</evidence>
<comment type="similarity">
    <text evidence="10">In the N-terminal section; belongs to the FAD-binding oxidoreductase type 6 family.</text>
</comment>
<dbReference type="Gene3D" id="3.10.20.30">
    <property type="match status" value="1"/>
</dbReference>
<dbReference type="InterPro" id="IPR006058">
    <property type="entry name" value="2Fe2S_fd_BS"/>
</dbReference>
<dbReference type="SUPFAM" id="SSF54292">
    <property type="entry name" value="2Fe-2S ferredoxin-like"/>
    <property type="match status" value="1"/>
</dbReference>
<keyword evidence="7" id="KW-0408">Iron</keyword>
<dbReference type="Pfam" id="PF00970">
    <property type="entry name" value="FAD_binding_6"/>
    <property type="match status" value="1"/>
</dbReference>
<keyword evidence="2" id="KW-0285">Flavoprotein</keyword>
<dbReference type="GO" id="GO:0016491">
    <property type="term" value="F:oxidoreductase activity"/>
    <property type="evidence" value="ECO:0007669"/>
    <property type="project" value="UniProtKB-KW"/>
</dbReference>
<dbReference type="PROSITE" id="PS51085">
    <property type="entry name" value="2FE2S_FER_2"/>
    <property type="match status" value="1"/>
</dbReference>
<dbReference type="CDD" id="cd00207">
    <property type="entry name" value="fer2"/>
    <property type="match status" value="1"/>
</dbReference>
<evidence type="ECO:0000256" key="7">
    <source>
        <dbReference type="ARBA" id="ARBA00023004"/>
    </source>
</evidence>
<dbReference type="PRINTS" id="PR00406">
    <property type="entry name" value="CYTB5RDTASE"/>
</dbReference>
<keyword evidence="3" id="KW-0001">2Fe-2S</keyword>
<keyword evidence="4" id="KW-0479">Metal-binding</keyword>
<dbReference type="InterPro" id="IPR017938">
    <property type="entry name" value="Riboflavin_synthase-like_b-brl"/>
</dbReference>
<evidence type="ECO:0000256" key="2">
    <source>
        <dbReference type="ARBA" id="ARBA00022630"/>
    </source>
</evidence>
<comment type="cofactor">
    <cofactor evidence="9">
        <name>[2Fe-2S] cluster</name>
        <dbReference type="ChEBI" id="CHEBI:190135"/>
    </cofactor>
</comment>
<dbReference type="PROSITE" id="PS51384">
    <property type="entry name" value="FAD_FR"/>
    <property type="match status" value="1"/>
</dbReference>
<dbReference type="PRINTS" id="PR00371">
    <property type="entry name" value="FPNCR"/>
</dbReference>
<keyword evidence="5" id="KW-0274">FAD</keyword>
<evidence type="ECO:0000313" key="13">
    <source>
        <dbReference type="EMBL" id="MBB3962801.1"/>
    </source>
</evidence>
<sequence length="363" mass="39367">MDIDLVTRPSGGAAGNNVWDPELDDTLVCIDIHQETADVKSFTFASPDGKRFDFESGQYFLFDFPVGDDPEARCYSISSSPHRSTTFTVTVKLVVNGRVSNWLHDNLAKGATIKAQGPLGHFVRPRGGPVKLLLLSGGSGITPVMSILRDLADRYEPADIVFMHAARTPLDLIFRDELNCLASRMKGLRLHFLPETVIGEPSWPGLTGRITPEFMKLAVPDIADRTVMCCGPAPFMAAARSISSQLGVPDGSYIEESFDAAVIDEPGLPIEEAAAARVWQVEFQKQNRKIEVKGEQTVLSSAKKAGVRLPSSCSNGVCGTCKSKLVSGSVEMNHNGGIRQREIDAGMFLPCCSKPLSDLVVDR</sequence>
<evidence type="ECO:0000256" key="1">
    <source>
        <dbReference type="ARBA" id="ARBA00001974"/>
    </source>
</evidence>
<evidence type="ECO:0000313" key="14">
    <source>
        <dbReference type="Proteomes" id="UP000582090"/>
    </source>
</evidence>
<evidence type="ECO:0000256" key="6">
    <source>
        <dbReference type="ARBA" id="ARBA00023002"/>
    </source>
</evidence>
<dbReference type="InterPro" id="IPR008333">
    <property type="entry name" value="Cbr1-like_FAD-bd_dom"/>
</dbReference>
<dbReference type="CDD" id="cd06215">
    <property type="entry name" value="FNR_iron_sulfur_binding_1"/>
    <property type="match status" value="1"/>
</dbReference>
<dbReference type="InterPro" id="IPR001041">
    <property type="entry name" value="2Fe-2S_ferredoxin-type"/>
</dbReference>
<evidence type="ECO:0000256" key="3">
    <source>
        <dbReference type="ARBA" id="ARBA00022714"/>
    </source>
</evidence>
<dbReference type="Gene3D" id="2.40.30.10">
    <property type="entry name" value="Translation factors"/>
    <property type="match status" value="1"/>
</dbReference>
<evidence type="ECO:0000256" key="10">
    <source>
        <dbReference type="ARBA" id="ARBA00061434"/>
    </source>
</evidence>
<evidence type="ECO:0000256" key="8">
    <source>
        <dbReference type="ARBA" id="ARBA00023014"/>
    </source>
</evidence>
<keyword evidence="6" id="KW-0560">Oxidoreductase</keyword>
<organism evidence="13 14">
    <name type="scientific">Rhizobium metallidurans</name>
    <dbReference type="NCBI Taxonomy" id="1265931"/>
    <lineage>
        <taxon>Bacteria</taxon>
        <taxon>Pseudomonadati</taxon>
        <taxon>Pseudomonadota</taxon>
        <taxon>Alphaproteobacteria</taxon>
        <taxon>Hyphomicrobiales</taxon>
        <taxon>Rhizobiaceae</taxon>
        <taxon>Rhizobium/Agrobacterium group</taxon>
        <taxon>Rhizobium</taxon>
    </lineage>
</organism>
<comment type="cofactor">
    <cofactor evidence="1">
        <name>FAD</name>
        <dbReference type="ChEBI" id="CHEBI:57692"/>
    </cofactor>
</comment>
<evidence type="ECO:0000256" key="5">
    <source>
        <dbReference type="ARBA" id="ARBA00022827"/>
    </source>
</evidence>
<dbReference type="InterPro" id="IPR017927">
    <property type="entry name" value="FAD-bd_FR_type"/>
</dbReference>
<dbReference type="InterPro" id="IPR039261">
    <property type="entry name" value="FNR_nucleotide-bd"/>
</dbReference>
<dbReference type="RefSeq" id="WP_183898513.1">
    <property type="nucleotide sequence ID" value="NZ_JACIDW010000001.1"/>
</dbReference>
<dbReference type="AlphaFoldDB" id="A0A7W6GAN4"/>
<comment type="caution">
    <text evidence="13">The sequence shown here is derived from an EMBL/GenBank/DDBJ whole genome shotgun (WGS) entry which is preliminary data.</text>
</comment>
<dbReference type="InterPro" id="IPR036010">
    <property type="entry name" value="2Fe-2S_ferredoxin-like_sf"/>
</dbReference>